<accession>A0A2P6VKN3</accession>
<dbReference type="Proteomes" id="UP000239649">
    <property type="component" value="Unassembled WGS sequence"/>
</dbReference>
<sequence>MVLSQNISISLSIIALCGLVGAGVAVGSGVGMMSMAVLEAEKQQQASVAHTPLEKVVVSRGFAASGAQQHRRLETPCGPAAPRSKRWRIKAAPLAIEEWDIVEFSTSTGDVALGRVAQVAAGEVRVERLEEDAAVVDHSGDPLWVLHGAEEETVPLSAVRRTLQADYCQVVDPDRVSNPHGEHALEAHRLLEPFAAAAAAAAAADSGGTAPDEATG</sequence>
<reference evidence="1 2" key="1">
    <citation type="journal article" date="2018" name="Plant J.">
        <title>Genome sequences of Chlorella sorokiniana UTEX 1602 and Micractinium conductrix SAG 241.80: implications to maltose excretion by a green alga.</title>
        <authorList>
            <person name="Arriola M.B."/>
            <person name="Velmurugan N."/>
            <person name="Zhang Y."/>
            <person name="Plunkett M.H."/>
            <person name="Hondzo H."/>
            <person name="Barney B.M."/>
        </authorList>
    </citation>
    <scope>NUCLEOTIDE SEQUENCE [LARGE SCALE GENOMIC DNA]</scope>
    <source>
        <strain evidence="1 2">SAG 241.80</strain>
    </source>
</reference>
<evidence type="ECO:0000313" key="2">
    <source>
        <dbReference type="Proteomes" id="UP000239649"/>
    </source>
</evidence>
<proteinExistence type="predicted"/>
<dbReference type="OrthoDB" id="565618at2759"/>
<dbReference type="EMBL" id="LHPF02000004">
    <property type="protein sequence ID" value="PSC74638.1"/>
    <property type="molecule type" value="Genomic_DNA"/>
</dbReference>
<protein>
    <submittedName>
        <fullName evidence="1">DNA-3-methyladenine glycosylase</fullName>
    </submittedName>
</protein>
<dbReference type="AlphaFoldDB" id="A0A2P6VKN3"/>
<comment type="caution">
    <text evidence="1">The sequence shown here is derived from an EMBL/GenBank/DDBJ whole genome shotgun (WGS) entry which is preliminary data.</text>
</comment>
<name>A0A2P6VKN3_9CHLO</name>
<organism evidence="1 2">
    <name type="scientific">Micractinium conductrix</name>
    <dbReference type="NCBI Taxonomy" id="554055"/>
    <lineage>
        <taxon>Eukaryota</taxon>
        <taxon>Viridiplantae</taxon>
        <taxon>Chlorophyta</taxon>
        <taxon>core chlorophytes</taxon>
        <taxon>Trebouxiophyceae</taxon>
        <taxon>Chlorellales</taxon>
        <taxon>Chlorellaceae</taxon>
        <taxon>Chlorella clade</taxon>
        <taxon>Micractinium</taxon>
    </lineage>
</organism>
<gene>
    <name evidence="1" type="ORF">C2E20_2282</name>
</gene>
<keyword evidence="2" id="KW-1185">Reference proteome</keyword>
<evidence type="ECO:0000313" key="1">
    <source>
        <dbReference type="EMBL" id="PSC74638.1"/>
    </source>
</evidence>